<dbReference type="InterPro" id="IPR050678">
    <property type="entry name" value="DNA_Partitioning_ATPase"/>
</dbReference>
<dbReference type="EMBL" id="AABVCV010000014">
    <property type="protein sequence ID" value="EAJ1254991.1"/>
    <property type="molecule type" value="Genomic_DNA"/>
</dbReference>
<dbReference type="Pfam" id="PF01656">
    <property type="entry name" value="CbiA"/>
    <property type="match status" value="1"/>
</dbReference>
<dbReference type="CDD" id="cd02042">
    <property type="entry name" value="ParAB_family"/>
    <property type="match status" value="1"/>
</dbReference>
<evidence type="ECO:0000313" key="3">
    <source>
        <dbReference type="EMBL" id="EAJ5682139.1"/>
    </source>
</evidence>
<dbReference type="AlphaFoldDB" id="A0A7U8BKF9"/>
<dbReference type="Proteomes" id="UP000556298">
    <property type="component" value="Unassembled WGS sequence"/>
</dbReference>
<dbReference type="PANTHER" id="PTHR13696:SF96">
    <property type="entry name" value="COBQ_COBB_MIND_PARA NUCLEOTIDE BINDING DOMAIN-CONTAINING PROTEIN"/>
    <property type="match status" value="1"/>
</dbReference>
<proteinExistence type="predicted"/>
<dbReference type="PIRSF" id="PIRSF009320">
    <property type="entry name" value="Nuc_binding_HP_1000"/>
    <property type="match status" value="1"/>
</dbReference>
<evidence type="ECO:0000313" key="5">
    <source>
        <dbReference type="Proteomes" id="UP000556298"/>
    </source>
</evidence>
<dbReference type="InterPro" id="IPR027417">
    <property type="entry name" value="P-loop_NTPase"/>
</dbReference>
<organism evidence="3 5">
    <name type="scientific">Campylobacter lari</name>
    <dbReference type="NCBI Taxonomy" id="201"/>
    <lineage>
        <taxon>Bacteria</taxon>
        <taxon>Pseudomonadati</taxon>
        <taxon>Campylobacterota</taxon>
        <taxon>Epsilonproteobacteria</taxon>
        <taxon>Campylobacterales</taxon>
        <taxon>Campylobacteraceae</taxon>
        <taxon>Campylobacter</taxon>
    </lineage>
</organism>
<gene>
    <name evidence="2" type="ORF">A0Y59_07395</name>
    <name evidence="3" type="ORF">BXA13_07450</name>
</gene>
<comment type="caution">
    <text evidence="3">The sequence shown here is derived from an EMBL/GenBank/DDBJ whole genome shotgun (WGS) entry which is preliminary data.</text>
</comment>
<reference evidence="4 5" key="1">
    <citation type="submission" date="2018-05" db="EMBL/GenBank/DDBJ databases">
        <authorList>
            <consortium name="PulseNet: The National Subtyping Network for Foodborne Disease Surveillance"/>
            <person name="Tarr C.L."/>
            <person name="Trees E."/>
            <person name="Katz L.S."/>
            <person name="Carleton-Romer H.A."/>
            <person name="Stroika S."/>
            <person name="Kucerova Z."/>
            <person name="Roache K.F."/>
            <person name="Sabol A.L."/>
            <person name="Besser J."/>
            <person name="Gerner-Smidt P."/>
        </authorList>
    </citation>
    <scope>NUCLEOTIDE SEQUENCE [LARGE SCALE GENOMIC DNA]</scope>
    <source>
        <strain evidence="2 4">1988D-2602</strain>
        <strain evidence="3 5">2016D-0268</strain>
    </source>
</reference>
<dbReference type="InterPro" id="IPR002586">
    <property type="entry name" value="CobQ/CobB/MinD/ParA_Nub-bd_dom"/>
</dbReference>
<dbReference type="PANTHER" id="PTHR13696">
    <property type="entry name" value="P-LOOP CONTAINING NUCLEOSIDE TRIPHOSPHATE HYDROLASE"/>
    <property type="match status" value="1"/>
</dbReference>
<dbReference type="SUPFAM" id="SSF52540">
    <property type="entry name" value="P-loop containing nucleoside triphosphate hydrolases"/>
    <property type="match status" value="1"/>
</dbReference>
<dbReference type="EMBL" id="AABYWZ010000027">
    <property type="protein sequence ID" value="EAJ5682139.1"/>
    <property type="molecule type" value="Genomic_DNA"/>
</dbReference>
<name>A0A7U8BKF9_CAMLA</name>
<evidence type="ECO:0000313" key="2">
    <source>
        <dbReference type="EMBL" id="EAJ1254991.1"/>
    </source>
</evidence>
<dbReference type="RefSeq" id="WP_044599638.1">
    <property type="nucleotide sequence ID" value="NZ_AP028379.1"/>
</dbReference>
<evidence type="ECO:0000259" key="1">
    <source>
        <dbReference type="Pfam" id="PF01656"/>
    </source>
</evidence>
<evidence type="ECO:0000313" key="4">
    <source>
        <dbReference type="Proteomes" id="UP000533324"/>
    </source>
</evidence>
<sequence>MIISICNEKGGSGKSTLAVNLAIKAAESKKVLLCDSDPQKSVMTFVNIRMEEGINRTFSVVSKVGESLKDFIQKEKNKNEYDLIIIDTGGRDSKEMRIALGFSDVVIIPTIPSQFDVSVLDKMFTIIKMAKELNRDLQTFVLINKSSPNPFLNKKIEDLRAYIKEQEDDNIKLLDNIICEREKYKTCIQMGLGISETEINSNNKALEEFNTFYNELINKIKG</sequence>
<accession>A0A7U8BKF9</accession>
<protein>
    <submittedName>
        <fullName evidence="3">Plasmid partitioning protein</fullName>
    </submittedName>
</protein>
<dbReference type="Gene3D" id="3.40.50.300">
    <property type="entry name" value="P-loop containing nucleotide triphosphate hydrolases"/>
    <property type="match status" value="1"/>
</dbReference>
<feature type="domain" description="CobQ/CobB/MinD/ParA nucleotide binding" evidence="1">
    <location>
        <begin position="3"/>
        <end position="188"/>
    </location>
</feature>
<dbReference type="Proteomes" id="UP000533324">
    <property type="component" value="Unassembled WGS sequence"/>
</dbReference>